<evidence type="ECO:0000256" key="14">
    <source>
        <dbReference type="SAM" id="SignalP"/>
    </source>
</evidence>
<evidence type="ECO:0000256" key="1">
    <source>
        <dbReference type="ARBA" id="ARBA00001941"/>
    </source>
</evidence>
<keyword evidence="14" id="KW-0732">Signal</keyword>
<evidence type="ECO:0000256" key="11">
    <source>
        <dbReference type="ARBA" id="ARBA00023326"/>
    </source>
</evidence>
<dbReference type="InterPro" id="IPR050248">
    <property type="entry name" value="Polysacc_deacetylase_ArnD"/>
</dbReference>
<dbReference type="PROSITE" id="PS51677">
    <property type="entry name" value="NODB"/>
    <property type="match status" value="1"/>
</dbReference>
<keyword evidence="10" id="KW-0961">Cell wall biogenesis/degradation</keyword>
<evidence type="ECO:0000256" key="5">
    <source>
        <dbReference type="ARBA" id="ARBA00023024"/>
    </source>
</evidence>
<feature type="domain" description="NodB homology" evidence="15">
    <location>
        <begin position="131"/>
        <end position="325"/>
    </location>
</feature>
<keyword evidence="5" id="KW-0146">Chitin degradation</keyword>
<evidence type="ECO:0000256" key="4">
    <source>
        <dbReference type="ARBA" id="ARBA00022622"/>
    </source>
</evidence>
<proteinExistence type="predicted"/>
<dbReference type="GO" id="GO:0004099">
    <property type="term" value="F:chitin deacetylase activity"/>
    <property type="evidence" value="ECO:0007669"/>
    <property type="project" value="UniProtKB-EC"/>
</dbReference>
<dbReference type="PANTHER" id="PTHR10587">
    <property type="entry name" value="GLYCOSYL TRANSFERASE-RELATED"/>
    <property type="match status" value="1"/>
</dbReference>
<keyword evidence="9" id="KW-0449">Lipoprotein</keyword>
<dbReference type="OrthoDB" id="407355at2759"/>
<evidence type="ECO:0000256" key="10">
    <source>
        <dbReference type="ARBA" id="ARBA00023316"/>
    </source>
</evidence>
<keyword evidence="7" id="KW-0119">Carbohydrate metabolism</keyword>
<reference evidence="16 17" key="1">
    <citation type="submission" date="2014-04" db="EMBL/GenBank/DDBJ databases">
        <title>Evolutionary Origins and Diversification of the Mycorrhizal Mutualists.</title>
        <authorList>
            <consortium name="DOE Joint Genome Institute"/>
            <consortium name="Mycorrhizal Genomics Consortium"/>
            <person name="Kohler A."/>
            <person name="Kuo A."/>
            <person name="Nagy L.G."/>
            <person name="Floudas D."/>
            <person name="Copeland A."/>
            <person name="Barry K.W."/>
            <person name="Cichocki N."/>
            <person name="Veneault-Fourrey C."/>
            <person name="LaButti K."/>
            <person name="Lindquist E.A."/>
            <person name="Lipzen A."/>
            <person name="Lundell T."/>
            <person name="Morin E."/>
            <person name="Murat C."/>
            <person name="Riley R."/>
            <person name="Ohm R."/>
            <person name="Sun H."/>
            <person name="Tunlid A."/>
            <person name="Henrissat B."/>
            <person name="Grigoriev I.V."/>
            <person name="Hibbett D.S."/>
            <person name="Martin F."/>
        </authorList>
    </citation>
    <scope>NUCLEOTIDE SEQUENCE [LARGE SCALE GENOMIC DNA]</scope>
    <source>
        <strain evidence="16 17">Koide BX008</strain>
    </source>
</reference>
<name>A0A0C2WTJ5_AMAMK</name>
<dbReference type="AlphaFoldDB" id="A0A0C2WTJ5"/>
<dbReference type="GO" id="GO:0006032">
    <property type="term" value="P:chitin catabolic process"/>
    <property type="evidence" value="ECO:0007669"/>
    <property type="project" value="UniProtKB-KW"/>
</dbReference>
<accession>A0A0C2WTJ5</accession>
<gene>
    <name evidence="16" type="ORF">M378DRAFT_84238</name>
</gene>
<evidence type="ECO:0000256" key="3">
    <source>
        <dbReference type="ARBA" id="ARBA00022475"/>
    </source>
</evidence>
<comment type="catalytic activity">
    <reaction evidence="13">
        <text>[(1-&gt;4)-N-acetyl-beta-D-glucosaminyl](n) + n H2O = chitosan + n acetate</text>
        <dbReference type="Rhea" id="RHEA:10464"/>
        <dbReference type="Rhea" id="RHEA-COMP:9593"/>
        <dbReference type="Rhea" id="RHEA-COMP:9597"/>
        <dbReference type="ChEBI" id="CHEBI:15377"/>
        <dbReference type="ChEBI" id="CHEBI:17029"/>
        <dbReference type="ChEBI" id="CHEBI:30089"/>
        <dbReference type="ChEBI" id="CHEBI:57704"/>
        <dbReference type="EC" id="3.5.1.41"/>
    </reaction>
    <physiologicalReaction direction="left-to-right" evidence="13">
        <dbReference type="Rhea" id="RHEA:10465"/>
    </physiologicalReaction>
</comment>
<evidence type="ECO:0000256" key="9">
    <source>
        <dbReference type="ARBA" id="ARBA00023288"/>
    </source>
</evidence>
<dbReference type="GO" id="GO:0071555">
    <property type="term" value="P:cell wall organization"/>
    <property type="evidence" value="ECO:0007669"/>
    <property type="project" value="UniProtKB-KW"/>
</dbReference>
<dbReference type="GO" id="GO:0009272">
    <property type="term" value="P:fungal-type cell wall biogenesis"/>
    <property type="evidence" value="ECO:0007669"/>
    <property type="project" value="UniProtKB-ARBA"/>
</dbReference>
<evidence type="ECO:0000256" key="7">
    <source>
        <dbReference type="ARBA" id="ARBA00023277"/>
    </source>
</evidence>
<evidence type="ECO:0000256" key="8">
    <source>
        <dbReference type="ARBA" id="ARBA00023285"/>
    </source>
</evidence>
<feature type="chain" id="PRO_5002158455" description="chitin deacetylase" evidence="14">
    <location>
        <begin position="19"/>
        <end position="325"/>
    </location>
</feature>
<keyword evidence="8" id="KW-0170">Cobalt</keyword>
<evidence type="ECO:0000313" key="16">
    <source>
        <dbReference type="EMBL" id="KIL60066.1"/>
    </source>
</evidence>
<dbReference type="HOGENOM" id="CLU_035539_0_0_1"/>
<feature type="signal peptide" evidence="14">
    <location>
        <begin position="1"/>
        <end position="18"/>
    </location>
</feature>
<comment type="cofactor">
    <cofactor evidence="1">
        <name>Co(2+)</name>
        <dbReference type="ChEBI" id="CHEBI:48828"/>
    </cofactor>
</comment>
<dbReference type="SUPFAM" id="SSF88713">
    <property type="entry name" value="Glycoside hydrolase/deacetylase"/>
    <property type="match status" value="1"/>
</dbReference>
<evidence type="ECO:0000256" key="6">
    <source>
        <dbReference type="ARBA" id="ARBA00023136"/>
    </source>
</evidence>
<dbReference type="EC" id="3.5.1.41" evidence="12"/>
<evidence type="ECO:0000256" key="2">
    <source>
        <dbReference type="ARBA" id="ARBA00004609"/>
    </source>
</evidence>
<dbReference type="InParanoid" id="A0A0C2WTJ5"/>
<comment type="subcellular location">
    <subcellularLocation>
        <location evidence="2">Cell membrane</location>
        <topology evidence="2">Lipid-anchor</topology>
        <topology evidence="2">GPI-anchor</topology>
    </subcellularLocation>
</comment>
<dbReference type="Proteomes" id="UP000054549">
    <property type="component" value="Unassembled WGS sequence"/>
</dbReference>
<evidence type="ECO:0000256" key="13">
    <source>
        <dbReference type="ARBA" id="ARBA00048494"/>
    </source>
</evidence>
<sequence>MRHVAFALFLSLSPTCLAQNRSTEAGEASIKDPYLECQPYGYPPVSNSLSSFPGIWQPASILPNDTAAMNLWNSIAGGVPSSKIPVKVPLCNRVIYCYPTNDPDCWWTYNHCMTPKLSGLPPDIYQVPEPRSLGYGFDDGPNCSHNAFYDYLQSQNQKATMFFIGSNVMDQPLEAQRALTDGHEICVHTWSHRYMTAFSSQSAFAELYYIQQIKAIELVIGITPTCWRPPYGDIDDRIRAIATGLGLRTLMWGYDSDDSRLGISGISSKDVDASYESFINSANTGQFNTTGAIILAHELSNFTMSEAVKYYPQLRAAFKVRPYNV</sequence>
<dbReference type="CDD" id="cd10952">
    <property type="entry name" value="CE4_MrCDA_like"/>
    <property type="match status" value="1"/>
</dbReference>
<evidence type="ECO:0000313" key="17">
    <source>
        <dbReference type="Proteomes" id="UP000054549"/>
    </source>
</evidence>
<keyword evidence="4" id="KW-0336">GPI-anchor</keyword>
<evidence type="ECO:0000256" key="12">
    <source>
        <dbReference type="ARBA" id="ARBA00024056"/>
    </source>
</evidence>
<keyword evidence="11" id="KW-0624">Polysaccharide degradation</keyword>
<dbReference type="STRING" id="946122.A0A0C2WTJ5"/>
<keyword evidence="3" id="KW-1003">Cell membrane</keyword>
<dbReference type="InterPro" id="IPR002509">
    <property type="entry name" value="NODB_dom"/>
</dbReference>
<dbReference type="Pfam" id="PF01522">
    <property type="entry name" value="Polysacc_deac_1"/>
    <property type="match status" value="1"/>
</dbReference>
<dbReference type="GO" id="GO:0098552">
    <property type="term" value="C:side of membrane"/>
    <property type="evidence" value="ECO:0007669"/>
    <property type="project" value="UniProtKB-KW"/>
</dbReference>
<dbReference type="EMBL" id="KN818305">
    <property type="protein sequence ID" value="KIL60066.1"/>
    <property type="molecule type" value="Genomic_DNA"/>
</dbReference>
<organism evidence="16 17">
    <name type="scientific">Amanita muscaria (strain Koide BX008)</name>
    <dbReference type="NCBI Taxonomy" id="946122"/>
    <lineage>
        <taxon>Eukaryota</taxon>
        <taxon>Fungi</taxon>
        <taxon>Dikarya</taxon>
        <taxon>Basidiomycota</taxon>
        <taxon>Agaricomycotina</taxon>
        <taxon>Agaricomycetes</taxon>
        <taxon>Agaricomycetidae</taxon>
        <taxon>Agaricales</taxon>
        <taxon>Pluteineae</taxon>
        <taxon>Amanitaceae</taxon>
        <taxon>Amanita</taxon>
    </lineage>
</organism>
<dbReference type="PANTHER" id="PTHR10587:SF98">
    <property type="entry name" value="CHITIN DEACETYLASE"/>
    <property type="match status" value="1"/>
</dbReference>
<evidence type="ECO:0000259" key="15">
    <source>
        <dbReference type="PROSITE" id="PS51677"/>
    </source>
</evidence>
<dbReference type="InterPro" id="IPR011330">
    <property type="entry name" value="Glyco_hydro/deAcase_b/a-brl"/>
</dbReference>
<keyword evidence="6" id="KW-0472">Membrane</keyword>
<dbReference type="GO" id="GO:0005886">
    <property type="term" value="C:plasma membrane"/>
    <property type="evidence" value="ECO:0007669"/>
    <property type="project" value="UniProtKB-SubCell"/>
</dbReference>
<keyword evidence="4" id="KW-0325">Glycoprotein</keyword>
<keyword evidence="17" id="KW-1185">Reference proteome</keyword>
<dbReference type="Gene3D" id="3.20.20.370">
    <property type="entry name" value="Glycoside hydrolase/deacetylase"/>
    <property type="match status" value="1"/>
</dbReference>
<dbReference type="GO" id="GO:0000272">
    <property type="term" value="P:polysaccharide catabolic process"/>
    <property type="evidence" value="ECO:0007669"/>
    <property type="project" value="UniProtKB-KW"/>
</dbReference>
<protein>
    <recommendedName>
        <fullName evidence="12">chitin deacetylase</fullName>
        <ecNumber evidence="12">3.5.1.41</ecNumber>
    </recommendedName>
</protein>